<accession>A0ABW7AVQ3</accession>
<protein>
    <recommendedName>
        <fullName evidence="3">CopG family transcriptional regulator</fullName>
    </recommendedName>
</protein>
<proteinExistence type="predicted"/>
<keyword evidence="2" id="KW-1185">Reference proteome</keyword>
<dbReference type="EMBL" id="JBICRM010000046">
    <property type="protein sequence ID" value="MFG1710302.1"/>
    <property type="molecule type" value="Genomic_DNA"/>
</dbReference>
<sequence length="81" mass="9076">MATKTIGFAVGDEDRADLDELVEYFGQGNRSAYLRATIRIMKSVKLAEELRDLQAYGQGRVGEQGMTLEDIPEITRRILKG</sequence>
<gene>
    <name evidence="1" type="ORF">ACFLIM_44755</name>
</gene>
<comment type="caution">
    <text evidence="1">The sequence shown here is derived from an EMBL/GenBank/DDBJ whole genome shotgun (WGS) entry which is preliminary data.</text>
</comment>
<evidence type="ECO:0000313" key="2">
    <source>
        <dbReference type="Proteomes" id="UP001603978"/>
    </source>
</evidence>
<dbReference type="Proteomes" id="UP001603978">
    <property type="component" value="Unassembled WGS sequence"/>
</dbReference>
<organism evidence="1 2">
    <name type="scientific">Nonomuraea marmarensis</name>
    <dbReference type="NCBI Taxonomy" id="3351344"/>
    <lineage>
        <taxon>Bacteria</taxon>
        <taxon>Bacillati</taxon>
        <taxon>Actinomycetota</taxon>
        <taxon>Actinomycetes</taxon>
        <taxon>Streptosporangiales</taxon>
        <taxon>Streptosporangiaceae</taxon>
        <taxon>Nonomuraea</taxon>
    </lineage>
</organism>
<evidence type="ECO:0000313" key="1">
    <source>
        <dbReference type="EMBL" id="MFG1710302.1"/>
    </source>
</evidence>
<evidence type="ECO:0008006" key="3">
    <source>
        <dbReference type="Google" id="ProtNLM"/>
    </source>
</evidence>
<reference evidence="1 2" key="1">
    <citation type="submission" date="2024-10" db="EMBL/GenBank/DDBJ databases">
        <authorList>
            <person name="Topkara A.R."/>
            <person name="Saygin H."/>
        </authorList>
    </citation>
    <scope>NUCLEOTIDE SEQUENCE [LARGE SCALE GENOMIC DNA]</scope>
    <source>
        <strain evidence="1 2">M3C6</strain>
    </source>
</reference>
<dbReference type="RefSeq" id="WP_393175945.1">
    <property type="nucleotide sequence ID" value="NZ_JBICRM010000046.1"/>
</dbReference>
<name>A0ABW7AVQ3_9ACTN</name>